<feature type="compositionally biased region" description="Polar residues" evidence="5">
    <location>
        <begin position="102"/>
        <end position="114"/>
    </location>
</feature>
<dbReference type="RefSeq" id="WP_344115726.1">
    <property type="nucleotide sequence ID" value="NZ_BAAANE010000011.1"/>
</dbReference>
<evidence type="ECO:0000256" key="5">
    <source>
        <dbReference type="SAM" id="MobiDB-lite"/>
    </source>
</evidence>
<dbReference type="PANTHER" id="PTHR30168:SF0">
    <property type="entry name" value="INNER MEMBRANE PROTEIN"/>
    <property type="match status" value="1"/>
</dbReference>
<evidence type="ECO:0000256" key="4">
    <source>
        <dbReference type="ARBA" id="ARBA00023136"/>
    </source>
</evidence>
<sequence>MADKEAAPGAPKPGHFLPGGAGETDDAGTAGPRPVNRQQPGLGKARPVNAQLDPSLRKEPQSAGSEQVAGYGAPPAAPLPGAPAAPLQGTRQVGGARPVGWHSTSTRAASQFTSEAPPVKPPRRFSKPLVAGITALVLVVLGGGVVASFKLIASFDNTVENPLARPSVKQSDEPLPAPAQPTVTVTVKPVPDEVRVKQNKLYTVGKVSSVNCVEPSIKPNSQSAILRYYQALLPCLNKAWEPLVKKAGYPFRAPKLTLLSKQTGSTCTGETNRAYYCGDDESINMDWQGDLKLYKQNALAGRTWMMDTIVHEYGHHVQYLTNISISSQSREGWAKTQAAKLEENRRLELQATCFGAAFLGANQKSLGFTGPKLHMWEYQIQHSGDEYDPKKVHDHGSRKNQWLWAGPAFKTTNPASCNTYTAPASKVS</sequence>
<organism evidence="7 8">
    <name type="scientific">Kribbella alba</name>
    <dbReference type="NCBI Taxonomy" id="190197"/>
    <lineage>
        <taxon>Bacteria</taxon>
        <taxon>Bacillati</taxon>
        <taxon>Actinomycetota</taxon>
        <taxon>Actinomycetes</taxon>
        <taxon>Propionibacteriales</taxon>
        <taxon>Kribbellaceae</taxon>
        <taxon>Kribbella</taxon>
    </lineage>
</organism>
<protein>
    <recommendedName>
        <fullName evidence="9">Metalloprotease</fullName>
    </recommendedName>
</protein>
<keyword evidence="8" id="KW-1185">Reference proteome</keyword>
<keyword evidence="3 6" id="KW-1133">Transmembrane helix</keyword>
<dbReference type="Pfam" id="PF04228">
    <property type="entry name" value="Zn_peptidase"/>
    <property type="match status" value="1"/>
</dbReference>
<dbReference type="PANTHER" id="PTHR30168">
    <property type="entry name" value="PUTATIVE MEMBRANE PROTEIN YPFJ"/>
    <property type="match status" value="1"/>
</dbReference>
<keyword evidence="2 6" id="KW-0812">Transmembrane</keyword>
<comment type="caution">
    <text evidence="7">The sequence shown here is derived from an EMBL/GenBank/DDBJ whole genome shotgun (WGS) entry which is preliminary data.</text>
</comment>
<evidence type="ECO:0000313" key="8">
    <source>
        <dbReference type="Proteomes" id="UP001501319"/>
    </source>
</evidence>
<comment type="subcellular location">
    <subcellularLocation>
        <location evidence="1">Membrane</location>
        <topology evidence="1">Single-pass membrane protein</topology>
    </subcellularLocation>
</comment>
<dbReference type="EMBL" id="BAAANE010000011">
    <property type="protein sequence ID" value="GAA1657639.1"/>
    <property type="molecule type" value="Genomic_DNA"/>
</dbReference>
<evidence type="ECO:0000256" key="3">
    <source>
        <dbReference type="ARBA" id="ARBA00022989"/>
    </source>
</evidence>
<evidence type="ECO:0000313" key="7">
    <source>
        <dbReference type="EMBL" id="GAA1657639.1"/>
    </source>
</evidence>
<evidence type="ECO:0000256" key="6">
    <source>
        <dbReference type="SAM" id="Phobius"/>
    </source>
</evidence>
<feature type="region of interest" description="Disordered" evidence="5">
    <location>
        <begin position="1"/>
        <end position="124"/>
    </location>
</feature>
<accession>A0ABN2FRR1</accession>
<evidence type="ECO:0000256" key="1">
    <source>
        <dbReference type="ARBA" id="ARBA00004167"/>
    </source>
</evidence>
<evidence type="ECO:0008006" key="9">
    <source>
        <dbReference type="Google" id="ProtNLM"/>
    </source>
</evidence>
<name>A0ABN2FRR1_9ACTN</name>
<feature type="transmembrane region" description="Helical" evidence="6">
    <location>
        <begin position="129"/>
        <end position="153"/>
    </location>
</feature>
<evidence type="ECO:0000256" key="2">
    <source>
        <dbReference type="ARBA" id="ARBA00022692"/>
    </source>
</evidence>
<proteinExistence type="predicted"/>
<keyword evidence="4 6" id="KW-0472">Membrane</keyword>
<gene>
    <name evidence="7" type="ORF">GCM10009744_58390</name>
</gene>
<reference evidence="7 8" key="1">
    <citation type="journal article" date="2019" name="Int. J. Syst. Evol. Microbiol.">
        <title>The Global Catalogue of Microorganisms (GCM) 10K type strain sequencing project: providing services to taxonomists for standard genome sequencing and annotation.</title>
        <authorList>
            <consortium name="The Broad Institute Genomics Platform"/>
            <consortium name="The Broad Institute Genome Sequencing Center for Infectious Disease"/>
            <person name="Wu L."/>
            <person name="Ma J."/>
        </authorList>
    </citation>
    <scope>NUCLEOTIDE SEQUENCE [LARGE SCALE GENOMIC DNA]</scope>
    <source>
        <strain evidence="7 8">JCM 14306</strain>
    </source>
</reference>
<dbReference type="Proteomes" id="UP001501319">
    <property type="component" value="Unassembled WGS sequence"/>
</dbReference>
<dbReference type="InterPro" id="IPR007343">
    <property type="entry name" value="Uncharacterised_pept_Zn_put"/>
</dbReference>